<dbReference type="Gene3D" id="1.25.40.10">
    <property type="entry name" value="Tetratricopeptide repeat domain"/>
    <property type="match status" value="1"/>
</dbReference>
<reference evidence="1 2" key="1">
    <citation type="journal article" date="2019" name="Int. J. Syst. Evol. Microbiol.">
        <title>The Draft Whole-Genome Sequence of the Antibiotic Producer Empedobacter haloabium ATCC 31962 Provides Indications for Its Taxonomic Reclassification.</title>
        <authorList>
            <person name="Miess H."/>
            <person name="Arlt P."/>
            <person name="Apel A.K."/>
            <person name="Weber T."/>
            <person name="Nieselt K."/>
            <person name="Hanssen F."/>
            <person name="Czemmel S."/>
            <person name="Nahnsen S."/>
            <person name="Gross H."/>
        </authorList>
    </citation>
    <scope>NUCLEOTIDE SEQUENCE [LARGE SCALE GENOMIC DNA]</scope>
    <source>
        <strain evidence="1 2">ATCC 31962</strain>
    </source>
</reference>
<accession>A0ABZ1UJA1</accession>
<dbReference type="EMBL" id="CP136508">
    <property type="protein sequence ID" value="WUR12193.1"/>
    <property type="molecule type" value="Genomic_DNA"/>
</dbReference>
<evidence type="ECO:0000313" key="2">
    <source>
        <dbReference type="Proteomes" id="UP000321323"/>
    </source>
</evidence>
<protein>
    <recommendedName>
        <fullName evidence="3">Tetratricopeptide repeat protein</fullName>
    </recommendedName>
</protein>
<evidence type="ECO:0008006" key="3">
    <source>
        <dbReference type="Google" id="ProtNLM"/>
    </source>
</evidence>
<organism evidence="1 2">
    <name type="scientific">[Empedobacter] haloabium</name>
    <dbReference type="NCBI Taxonomy" id="592317"/>
    <lineage>
        <taxon>Bacteria</taxon>
        <taxon>Pseudomonadati</taxon>
        <taxon>Pseudomonadota</taxon>
        <taxon>Betaproteobacteria</taxon>
        <taxon>Burkholderiales</taxon>
        <taxon>Oxalobacteraceae</taxon>
        <taxon>Telluria group</taxon>
        <taxon>Telluria group incertae sedis</taxon>
    </lineage>
</organism>
<gene>
    <name evidence="1" type="ORF">E7V67_021190</name>
</gene>
<keyword evidence="2" id="KW-1185">Reference proteome</keyword>
<proteinExistence type="predicted"/>
<evidence type="ECO:0000313" key="1">
    <source>
        <dbReference type="EMBL" id="WUR12193.1"/>
    </source>
</evidence>
<dbReference type="InterPro" id="IPR011990">
    <property type="entry name" value="TPR-like_helical_dom_sf"/>
</dbReference>
<dbReference type="Proteomes" id="UP000321323">
    <property type="component" value="Chromosome"/>
</dbReference>
<name>A0ABZ1UJA1_9BURK</name>
<sequence>MEKHKDDIALAVSILAFALSLFATVLGELRADDDKQRTVRSQLTEVLRGLMSVQMEHAKLMHESKDDAMYQTTGSAALGQQNGFLLDQAFYLADQVPHLVTTYEYNTMAVAGANAGNVLAAEKYYRKAVEVAYSPLYRSQAIRAYAMFLFAQHRFMEAREQFALALRQPLGRDNLSRQNDAVTYQSWAWNEQHLARSEQRARELYRKASDEISGIDVEFLRSAMQQRLNWLQENRSWAPAFPILNSDAATPAISSAPR</sequence>